<dbReference type="Pfam" id="PF01071">
    <property type="entry name" value="GARS_A"/>
    <property type="match status" value="1"/>
</dbReference>
<dbReference type="Gene3D" id="3.30.470.20">
    <property type="entry name" value="ATP-grasp fold, B domain"/>
    <property type="match status" value="1"/>
</dbReference>
<dbReference type="GO" id="GO:0004637">
    <property type="term" value="F:phosphoribosylamine-glycine ligase activity"/>
    <property type="evidence" value="ECO:0007669"/>
    <property type="project" value="UniProtKB-UniRule"/>
</dbReference>
<feature type="domain" description="ATP-grasp" evidence="16">
    <location>
        <begin position="107"/>
        <end position="313"/>
    </location>
</feature>
<evidence type="ECO:0000259" key="16">
    <source>
        <dbReference type="PROSITE" id="PS50975"/>
    </source>
</evidence>
<dbReference type="PANTHER" id="PTHR43472:SF1">
    <property type="entry name" value="PHOSPHORIBOSYLAMINE--GLYCINE LIGASE, CHLOROPLASTIC"/>
    <property type="match status" value="1"/>
</dbReference>
<evidence type="ECO:0000256" key="2">
    <source>
        <dbReference type="ARBA" id="ARBA00001946"/>
    </source>
</evidence>
<comment type="catalytic activity">
    <reaction evidence="14">
        <text>5-phospho-beta-D-ribosylamine + glycine + ATP = N(1)-(5-phospho-beta-D-ribosyl)glycinamide + ADP + phosphate + H(+)</text>
        <dbReference type="Rhea" id="RHEA:17453"/>
        <dbReference type="ChEBI" id="CHEBI:15378"/>
        <dbReference type="ChEBI" id="CHEBI:30616"/>
        <dbReference type="ChEBI" id="CHEBI:43474"/>
        <dbReference type="ChEBI" id="CHEBI:57305"/>
        <dbReference type="ChEBI" id="CHEBI:58681"/>
        <dbReference type="ChEBI" id="CHEBI:143788"/>
        <dbReference type="ChEBI" id="CHEBI:456216"/>
        <dbReference type="EC" id="6.3.4.13"/>
    </reaction>
</comment>
<name>A0A366IB47_9FIRM</name>
<reference evidence="17 18" key="1">
    <citation type="submission" date="2018-06" db="EMBL/GenBank/DDBJ databases">
        <title>Genomic Encyclopedia of Type Strains, Phase IV (KMG-IV): sequencing the most valuable type-strain genomes for metagenomic binning, comparative biology and taxonomic classification.</title>
        <authorList>
            <person name="Goeker M."/>
        </authorList>
    </citation>
    <scope>NUCLEOTIDE SEQUENCE [LARGE SCALE GENOMIC DNA]</scope>
    <source>
        <strain evidence="17 18">DSM 22112</strain>
    </source>
</reference>
<keyword evidence="18" id="KW-1185">Reference proteome</keyword>
<dbReference type="FunFam" id="3.40.50.20:FF:000006">
    <property type="entry name" value="Phosphoribosylamine--glycine ligase, chloroplastic"/>
    <property type="match status" value="1"/>
</dbReference>
<dbReference type="SMART" id="SM01209">
    <property type="entry name" value="GARS_A"/>
    <property type="match status" value="1"/>
</dbReference>
<keyword evidence="8 14" id="KW-0658">Purine biosynthesis</keyword>
<dbReference type="InterPro" id="IPR013815">
    <property type="entry name" value="ATP_grasp_subdomain_1"/>
</dbReference>
<dbReference type="UniPathway" id="UPA00074">
    <property type="reaction ID" value="UER00125"/>
</dbReference>
<gene>
    <name evidence="14" type="primary">purD</name>
    <name evidence="17" type="ORF">DES36_104172</name>
</gene>
<dbReference type="SUPFAM" id="SSF51246">
    <property type="entry name" value="Rudiment single hybrid motif"/>
    <property type="match status" value="1"/>
</dbReference>
<dbReference type="PROSITE" id="PS50975">
    <property type="entry name" value="ATP_GRASP"/>
    <property type="match status" value="1"/>
</dbReference>
<dbReference type="InterPro" id="IPR020562">
    <property type="entry name" value="PRibGlycinamide_synth_N"/>
</dbReference>
<dbReference type="NCBIfam" id="TIGR00877">
    <property type="entry name" value="purD"/>
    <property type="match status" value="1"/>
</dbReference>
<dbReference type="PANTHER" id="PTHR43472">
    <property type="entry name" value="PHOSPHORIBOSYLAMINE--GLYCINE LIGASE"/>
    <property type="match status" value="1"/>
</dbReference>
<evidence type="ECO:0000256" key="1">
    <source>
        <dbReference type="ARBA" id="ARBA00001936"/>
    </source>
</evidence>
<evidence type="ECO:0000256" key="15">
    <source>
        <dbReference type="PROSITE-ProRule" id="PRU00409"/>
    </source>
</evidence>
<dbReference type="EC" id="6.3.4.13" evidence="4 14"/>
<keyword evidence="9 15" id="KW-0067">ATP-binding</keyword>
<comment type="similarity">
    <text evidence="11 14">Belongs to the GARS family.</text>
</comment>
<evidence type="ECO:0000256" key="13">
    <source>
        <dbReference type="ARBA" id="ARBA00042864"/>
    </source>
</evidence>
<evidence type="ECO:0000256" key="3">
    <source>
        <dbReference type="ARBA" id="ARBA00005174"/>
    </source>
</evidence>
<evidence type="ECO:0000256" key="6">
    <source>
        <dbReference type="ARBA" id="ARBA00022723"/>
    </source>
</evidence>
<dbReference type="InterPro" id="IPR020559">
    <property type="entry name" value="PRibGlycinamide_synth_CS"/>
</dbReference>
<evidence type="ECO:0000256" key="12">
    <source>
        <dbReference type="ARBA" id="ARBA00042242"/>
    </source>
</evidence>
<keyword evidence="6" id="KW-0479">Metal-binding</keyword>
<evidence type="ECO:0000256" key="9">
    <source>
        <dbReference type="ARBA" id="ARBA00022840"/>
    </source>
</evidence>
<dbReference type="SUPFAM" id="SSF56059">
    <property type="entry name" value="Glutathione synthetase ATP-binding domain-like"/>
    <property type="match status" value="1"/>
</dbReference>
<keyword evidence="5 14" id="KW-0436">Ligase</keyword>
<evidence type="ECO:0000256" key="7">
    <source>
        <dbReference type="ARBA" id="ARBA00022741"/>
    </source>
</evidence>
<evidence type="ECO:0000313" key="17">
    <source>
        <dbReference type="EMBL" id="RBP67470.1"/>
    </source>
</evidence>
<evidence type="ECO:0000256" key="11">
    <source>
        <dbReference type="ARBA" id="ARBA00038345"/>
    </source>
</evidence>
<dbReference type="Gene3D" id="3.90.600.10">
    <property type="entry name" value="Phosphoribosylglycinamide synthetase, C-terminal domain"/>
    <property type="match status" value="1"/>
</dbReference>
<dbReference type="InterPro" id="IPR037123">
    <property type="entry name" value="PRibGlycinamide_synth_C_sf"/>
</dbReference>
<dbReference type="AlphaFoldDB" id="A0A366IB47"/>
<dbReference type="Pfam" id="PF02843">
    <property type="entry name" value="GARS_C"/>
    <property type="match status" value="1"/>
</dbReference>
<sequence>MNILVIGSGGREHALVWKISQSSRVEKIYCAPGNPGIGQLAQCVNISVEDLDGLVSFAVENAVDLTVVGPEVPLVLGICDKFEEKGLKVIGPNKICSQFEGSKAFTKKFLEKYDISTAAYREYTDLDSALKGLDEFDLPVVVKADGLAAGKGVIIAETKDIARQTLKEMMGDLSFGEAGTKVVLEEFLSGTEASILCFVDGKNIVPMESAQDYKRIGDNDQGNNTGGMGTYSPNRLFDSHLNEIVKREVLDPIIKGFKDEGLDYKGILFIGLMIEENKPKVLEFNVRFGDPETQSVLVRLETDIVDIFESMIKGTLSTQDIRWSNKSAVTIVLASGGYPDRYEKGKVITGLEQIENSIVFHAGTKEKEGKIITDGGRVLGVTSIGDTTEEARDKAYEDVKKISFEGMQYRRDIAY</sequence>
<dbReference type="HAMAP" id="MF_00138">
    <property type="entry name" value="GARS"/>
    <property type="match status" value="1"/>
</dbReference>
<dbReference type="Gene3D" id="3.30.1490.20">
    <property type="entry name" value="ATP-grasp fold, A domain"/>
    <property type="match status" value="1"/>
</dbReference>
<dbReference type="Proteomes" id="UP000253490">
    <property type="component" value="Unassembled WGS sequence"/>
</dbReference>
<dbReference type="Gene3D" id="3.40.50.20">
    <property type="match status" value="1"/>
</dbReference>
<comment type="caution">
    <text evidence="17">The sequence shown here is derived from an EMBL/GenBank/DDBJ whole genome shotgun (WGS) entry which is preliminary data.</text>
</comment>
<dbReference type="PROSITE" id="PS00184">
    <property type="entry name" value="GARS"/>
    <property type="match status" value="1"/>
</dbReference>
<dbReference type="SUPFAM" id="SSF52440">
    <property type="entry name" value="PreATP-grasp domain"/>
    <property type="match status" value="1"/>
</dbReference>
<dbReference type="SMART" id="SM01210">
    <property type="entry name" value="GARS_C"/>
    <property type="match status" value="1"/>
</dbReference>
<dbReference type="InterPro" id="IPR000115">
    <property type="entry name" value="PRibGlycinamide_synth"/>
</dbReference>
<dbReference type="RefSeq" id="WP_113920031.1">
    <property type="nucleotide sequence ID" value="NZ_QNRX01000004.1"/>
</dbReference>
<protein>
    <recommendedName>
        <fullName evidence="4 14">Phosphoribosylamine--glycine ligase</fullName>
        <ecNumber evidence="4 14">6.3.4.13</ecNumber>
    </recommendedName>
    <alternativeName>
        <fullName evidence="14">GARS</fullName>
    </alternativeName>
    <alternativeName>
        <fullName evidence="12 14">Glycinamide ribonucleotide synthetase</fullName>
    </alternativeName>
    <alternativeName>
        <fullName evidence="13 14">Phosphoribosylglycinamide synthetase</fullName>
    </alternativeName>
</protein>
<dbReference type="Pfam" id="PF02844">
    <property type="entry name" value="GARS_N"/>
    <property type="match status" value="1"/>
</dbReference>
<proteinExistence type="inferred from homology"/>
<evidence type="ECO:0000256" key="4">
    <source>
        <dbReference type="ARBA" id="ARBA00013255"/>
    </source>
</evidence>
<dbReference type="InterPro" id="IPR011761">
    <property type="entry name" value="ATP-grasp"/>
</dbReference>
<organism evidence="17 18">
    <name type="scientific">Alkalibaculum bacchi</name>
    <dbReference type="NCBI Taxonomy" id="645887"/>
    <lineage>
        <taxon>Bacteria</taxon>
        <taxon>Bacillati</taxon>
        <taxon>Bacillota</taxon>
        <taxon>Clostridia</taxon>
        <taxon>Eubacteriales</taxon>
        <taxon>Eubacteriaceae</taxon>
        <taxon>Alkalibaculum</taxon>
    </lineage>
</organism>
<accession>A0A366IB47</accession>
<evidence type="ECO:0000256" key="14">
    <source>
        <dbReference type="HAMAP-Rule" id="MF_00138"/>
    </source>
</evidence>
<dbReference type="InterPro" id="IPR011054">
    <property type="entry name" value="Rudment_hybrid_motif"/>
</dbReference>
<dbReference type="GO" id="GO:0046872">
    <property type="term" value="F:metal ion binding"/>
    <property type="evidence" value="ECO:0007669"/>
    <property type="project" value="UniProtKB-KW"/>
</dbReference>
<dbReference type="InterPro" id="IPR016185">
    <property type="entry name" value="PreATP-grasp_dom_sf"/>
</dbReference>
<dbReference type="GO" id="GO:0005524">
    <property type="term" value="F:ATP binding"/>
    <property type="evidence" value="ECO:0007669"/>
    <property type="project" value="UniProtKB-UniRule"/>
</dbReference>
<evidence type="ECO:0000256" key="8">
    <source>
        <dbReference type="ARBA" id="ARBA00022755"/>
    </source>
</evidence>
<dbReference type="EMBL" id="QNRX01000004">
    <property type="protein sequence ID" value="RBP67470.1"/>
    <property type="molecule type" value="Genomic_DNA"/>
</dbReference>
<dbReference type="OrthoDB" id="9807240at2"/>
<dbReference type="InterPro" id="IPR020560">
    <property type="entry name" value="PRibGlycinamide_synth_C-dom"/>
</dbReference>
<keyword evidence="10" id="KW-0464">Manganese</keyword>
<comment type="cofactor">
    <cofactor evidence="1">
        <name>Mn(2+)</name>
        <dbReference type="ChEBI" id="CHEBI:29035"/>
    </cofactor>
</comment>
<comment type="cofactor">
    <cofactor evidence="2">
        <name>Mg(2+)</name>
        <dbReference type="ChEBI" id="CHEBI:18420"/>
    </cofactor>
</comment>
<dbReference type="FunFam" id="3.90.600.10:FF:000001">
    <property type="entry name" value="Trifunctional purine biosynthetic protein adenosine-3"/>
    <property type="match status" value="1"/>
</dbReference>
<dbReference type="GO" id="GO:0006189">
    <property type="term" value="P:'de novo' IMP biosynthetic process"/>
    <property type="evidence" value="ECO:0007669"/>
    <property type="project" value="UniProtKB-UniRule"/>
</dbReference>
<keyword evidence="7 15" id="KW-0547">Nucleotide-binding</keyword>
<evidence type="ECO:0000313" key="18">
    <source>
        <dbReference type="Proteomes" id="UP000253490"/>
    </source>
</evidence>
<comment type="pathway">
    <text evidence="3 14">Purine metabolism; IMP biosynthesis via de novo pathway; N(1)-(5-phospho-D-ribosyl)glycinamide from 5-phospho-alpha-D-ribose 1-diphosphate: step 2/2.</text>
</comment>
<evidence type="ECO:0000256" key="10">
    <source>
        <dbReference type="ARBA" id="ARBA00023211"/>
    </source>
</evidence>
<evidence type="ECO:0000256" key="5">
    <source>
        <dbReference type="ARBA" id="ARBA00022598"/>
    </source>
</evidence>
<dbReference type="GO" id="GO:0009113">
    <property type="term" value="P:purine nucleobase biosynthetic process"/>
    <property type="evidence" value="ECO:0007669"/>
    <property type="project" value="InterPro"/>
</dbReference>
<dbReference type="InterPro" id="IPR020561">
    <property type="entry name" value="PRibGlycinamid_synth_ATP-grasp"/>
</dbReference>